<protein>
    <submittedName>
        <fullName evidence="2">Uncharacterized protein</fullName>
    </submittedName>
</protein>
<evidence type="ECO:0000256" key="1">
    <source>
        <dbReference type="SAM" id="MobiDB-lite"/>
    </source>
</evidence>
<reference evidence="2 3" key="1">
    <citation type="submission" date="2014-10" db="EMBL/GenBank/DDBJ databases">
        <title>Draft genome of the hookworm Ancylostoma caninum.</title>
        <authorList>
            <person name="Mitreva M."/>
        </authorList>
    </citation>
    <scope>NUCLEOTIDE SEQUENCE [LARGE SCALE GENOMIC DNA]</scope>
    <source>
        <strain evidence="2 3">Baltimore</strain>
    </source>
</reference>
<dbReference type="OrthoDB" id="10025005at2759"/>
<evidence type="ECO:0000313" key="3">
    <source>
        <dbReference type="Proteomes" id="UP000252519"/>
    </source>
</evidence>
<evidence type="ECO:0000313" key="2">
    <source>
        <dbReference type="EMBL" id="RCN28492.1"/>
    </source>
</evidence>
<dbReference type="Proteomes" id="UP000252519">
    <property type="component" value="Unassembled WGS sequence"/>
</dbReference>
<keyword evidence="3" id="KW-1185">Reference proteome</keyword>
<feature type="compositionally biased region" description="Basic and acidic residues" evidence="1">
    <location>
        <begin position="101"/>
        <end position="116"/>
    </location>
</feature>
<sequence length="133" mass="15509">MTNYQKKRQALQCHVYVISSSISPFQVIVSNFAMFYSHTQARDKLPKKRRRVLPVEQIRLQARRHAHVLDSNPIGARRNAFVNLTDRKNSDEEDTRSMMQKKSDPPRRERKEDAGWSRKTMSLQENVGNSAPL</sequence>
<accession>A0A368F8V0</accession>
<dbReference type="EMBL" id="JOJR01002564">
    <property type="protein sequence ID" value="RCN28492.1"/>
    <property type="molecule type" value="Genomic_DNA"/>
</dbReference>
<feature type="compositionally biased region" description="Polar residues" evidence="1">
    <location>
        <begin position="119"/>
        <end position="133"/>
    </location>
</feature>
<feature type="region of interest" description="Disordered" evidence="1">
    <location>
        <begin position="80"/>
        <end position="133"/>
    </location>
</feature>
<gene>
    <name evidence="2" type="ORF">ANCCAN_25762</name>
</gene>
<name>A0A368F8V0_ANCCA</name>
<proteinExistence type="predicted"/>
<organism evidence="2 3">
    <name type="scientific">Ancylostoma caninum</name>
    <name type="common">Dog hookworm</name>
    <dbReference type="NCBI Taxonomy" id="29170"/>
    <lineage>
        <taxon>Eukaryota</taxon>
        <taxon>Metazoa</taxon>
        <taxon>Ecdysozoa</taxon>
        <taxon>Nematoda</taxon>
        <taxon>Chromadorea</taxon>
        <taxon>Rhabditida</taxon>
        <taxon>Rhabditina</taxon>
        <taxon>Rhabditomorpha</taxon>
        <taxon>Strongyloidea</taxon>
        <taxon>Ancylostomatidae</taxon>
        <taxon>Ancylostomatinae</taxon>
        <taxon>Ancylostoma</taxon>
    </lineage>
</organism>
<comment type="caution">
    <text evidence="2">The sequence shown here is derived from an EMBL/GenBank/DDBJ whole genome shotgun (WGS) entry which is preliminary data.</text>
</comment>
<dbReference type="STRING" id="29170.A0A368F8V0"/>
<dbReference type="AlphaFoldDB" id="A0A368F8V0"/>